<dbReference type="Pfam" id="PF03466">
    <property type="entry name" value="LysR_substrate"/>
    <property type="match status" value="1"/>
</dbReference>
<dbReference type="InterPro" id="IPR036390">
    <property type="entry name" value="WH_DNA-bd_sf"/>
</dbReference>
<evidence type="ECO:0000256" key="1">
    <source>
        <dbReference type="ARBA" id="ARBA00009437"/>
    </source>
</evidence>
<evidence type="ECO:0000259" key="6">
    <source>
        <dbReference type="PROSITE" id="PS50931"/>
    </source>
</evidence>
<geneLocation type="plasmid" evidence="8"/>
<evidence type="ECO:0000313" key="8">
    <source>
        <dbReference type="Proteomes" id="UP000019146"/>
    </source>
</evidence>
<dbReference type="SUPFAM" id="SSF46785">
    <property type="entry name" value="Winged helix' DNA-binding domain"/>
    <property type="match status" value="1"/>
</dbReference>
<dbReference type="AlphaFoldDB" id="A0A0P0RN80"/>
<dbReference type="Gene3D" id="3.40.190.290">
    <property type="match status" value="1"/>
</dbReference>
<dbReference type="Pfam" id="PF00126">
    <property type="entry name" value="HTH_1"/>
    <property type="match status" value="1"/>
</dbReference>
<keyword evidence="4" id="KW-0804">Transcription</keyword>
<feature type="domain" description="HTH lysR-type" evidence="6">
    <location>
        <begin position="42"/>
        <end position="99"/>
    </location>
</feature>
<evidence type="ECO:0000256" key="3">
    <source>
        <dbReference type="ARBA" id="ARBA00023125"/>
    </source>
</evidence>
<reference evidence="7 8" key="1">
    <citation type="journal article" date="2014" name="Genome Announc.">
        <title>Draft Genome Sequence of the Haloacid-Degrading Burkholderia caribensis Strain MBA4.</title>
        <authorList>
            <person name="Pan Y."/>
            <person name="Kong K.F."/>
            <person name="Tsang J.S."/>
        </authorList>
    </citation>
    <scope>NUCLEOTIDE SEQUENCE [LARGE SCALE GENOMIC DNA]</scope>
    <source>
        <strain evidence="7 8">MBA4</strain>
        <plasmid evidence="8">Plasmid</plasmid>
    </source>
</reference>
<dbReference type="FunFam" id="1.10.10.10:FF:000001">
    <property type="entry name" value="LysR family transcriptional regulator"/>
    <property type="match status" value="1"/>
</dbReference>
<dbReference type="GO" id="GO:0003700">
    <property type="term" value="F:DNA-binding transcription factor activity"/>
    <property type="evidence" value="ECO:0007669"/>
    <property type="project" value="InterPro"/>
</dbReference>
<organism evidence="7 8">
    <name type="scientific">Paraburkholderia caribensis MBA4</name>
    <dbReference type="NCBI Taxonomy" id="1323664"/>
    <lineage>
        <taxon>Bacteria</taxon>
        <taxon>Pseudomonadati</taxon>
        <taxon>Pseudomonadota</taxon>
        <taxon>Betaproteobacteria</taxon>
        <taxon>Burkholderiales</taxon>
        <taxon>Burkholderiaceae</taxon>
        <taxon>Paraburkholderia</taxon>
    </lineage>
</organism>
<dbReference type="KEGG" id="bcai:K788_0001346"/>
<proteinExistence type="inferred from homology"/>
<dbReference type="InterPro" id="IPR000847">
    <property type="entry name" value="LysR_HTH_N"/>
</dbReference>
<sequence length="378" mass="41035">MHSGRRNGAVNVSVAKGRTDMTPSRASGRRHAFQPKMGPSMNTLHNMQIFVRVVEARSFTAAAESLGISPGSASRAMNELEAHLRIRLLNRTTRRIALTAAGAEYLERCREILADIAKAEEDIAGSRVSPSGVLRIHSFASFGQHYVVPAVSEYRRRYPDVKIELRLSQDIPDLLDGSCDSSILAVSSLPDSDAVQVRLGSTFDVLCASPAYLSTHGVPTEPADLQSHECLTLSTPTFAQRVWHFHGPQGNERLTFDSALQLDNAEALAATIRQGIGIGALPVHTALSGLSDGSLVRILPDRTVGSREICAVHPSRRFVDARTRTWLDLLRTYMPLALERNHAQISALNGPPSGPTTVEPVLVGEGRSHRAPDVVLTH</sequence>
<dbReference type="InterPro" id="IPR036388">
    <property type="entry name" value="WH-like_DNA-bd_sf"/>
</dbReference>
<dbReference type="GO" id="GO:0003677">
    <property type="term" value="F:DNA binding"/>
    <property type="evidence" value="ECO:0007669"/>
    <property type="project" value="UniProtKB-KW"/>
</dbReference>
<protein>
    <submittedName>
        <fullName evidence="7">Transcriptional regulator, LysR family</fullName>
    </submittedName>
</protein>
<comment type="similarity">
    <text evidence="1">Belongs to the LysR transcriptional regulatory family.</text>
</comment>
<dbReference type="PANTHER" id="PTHR30537">
    <property type="entry name" value="HTH-TYPE TRANSCRIPTIONAL REGULATOR"/>
    <property type="match status" value="1"/>
</dbReference>
<dbReference type="InterPro" id="IPR005119">
    <property type="entry name" value="LysR_subst-bd"/>
</dbReference>
<dbReference type="EMBL" id="CP012748">
    <property type="protein sequence ID" value="ALL70313.1"/>
    <property type="molecule type" value="Genomic_DNA"/>
</dbReference>
<name>A0A0P0RN80_9BURK</name>
<keyword evidence="2" id="KW-0805">Transcription regulation</keyword>
<keyword evidence="3" id="KW-0238">DNA-binding</keyword>
<dbReference type="SUPFAM" id="SSF53850">
    <property type="entry name" value="Periplasmic binding protein-like II"/>
    <property type="match status" value="1"/>
</dbReference>
<evidence type="ECO:0000256" key="4">
    <source>
        <dbReference type="ARBA" id="ARBA00023163"/>
    </source>
</evidence>
<dbReference type="InterPro" id="IPR058163">
    <property type="entry name" value="LysR-type_TF_proteobact-type"/>
</dbReference>
<gene>
    <name evidence="7" type="ORF">K788_0001346</name>
</gene>
<dbReference type="Proteomes" id="UP000019146">
    <property type="component" value="Plasmid unnamed"/>
</dbReference>
<keyword evidence="7" id="KW-0614">Plasmid</keyword>
<evidence type="ECO:0000256" key="5">
    <source>
        <dbReference type="SAM" id="MobiDB-lite"/>
    </source>
</evidence>
<dbReference type="PANTHER" id="PTHR30537:SF5">
    <property type="entry name" value="HTH-TYPE TRANSCRIPTIONAL ACTIVATOR TTDR-RELATED"/>
    <property type="match status" value="1"/>
</dbReference>
<feature type="region of interest" description="Disordered" evidence="5">
    <location>
        <begin position="1"/>
        <end position="39"/>
    </location>
</feature>
<dbReference type="CDD" id="cd08422">
    <property type="entry name" value="PBP2_CrgA_like"/>
    <property type="match status" value="1"/>
</dbReference>
<accession>A0A0P0RN80</accession>
<evidence type="ECO:0000313" key="7">
    <source>
        <dbReference type="EMBL" id="ALL70313.1"/>
    </source>
</evidence>
<dbReference type="Gene3D" id="1.10.10.10">
    <property type="entry name" value="Winged helix-like DNA-binding domain superfamily/Winged helix DNA-binding domain"/>
    <property type="match status" value="1"/>
</dbReference>
<evidence type="ECO:0000256" key="2">
    <source>
        <dbReference type="ARBA" id="ARBA00023015"/>
    </source>
</evidence>
<dbReference type="PROSITE" id="PS50931">
    <property type="entry name" value="HTH_LYSR"/>
    <property type="match status" value="1"/>
</dbReference>